<proteinExistence type="predicted"/>
<evidence type="ECO:0000256" key="1">
    <source>
        <dbReference type="SAM" id="Phobius"/>
    </source>
</evidence>
<accession>A0A9D1H1P0</accession>
<sequence length="174" mass="19977">MDPRVTRHLIAEEGEIIIDEVRRHWMANLGAYLELVLAAVVLVLLFFIDLHYFWVPLAVAALIVSHAWYRILATHMDRFVITNMRVYRVHGIFNQHLATMPMQRILDIAVHKPLIGRIFGYGHFVFESAAQDQGLRDIRFVGRPDERDLTIQRVIQRAGLRGAGAMRVPRGDGT</sequence>
<evidence type="ECO:0000259" key="2">
    <source>
        <dbReference type="Pfam" id="PF03703"/>
    </source>
</evidence>
<dbReference type="AlphaFoldDB" id="A0A9D1H1P0"/>
<dbReference type="Pfam" id="PF03703">
    <property type="entry name" value="bPH_2"/>
    <property type="match status" value="1"/>
</dbReference>
<feature type="transmembrane region" description="Helical" evidence="1">
    <location>
        <begin position="54"/>
        <end position="72"/>
    </location>
</feature>
<dbReference type="InterPro" id="IPR005182">
    <property type="entry name" value="YdbS-like_PH"/>
</dbReference>
<feature type="transmembrane region" description="Helical" evidence="1">
    <location>
        <begin position="29"/>
        <end position="48"/>
    </location>
</feature>
<comment type="caution">
    <text evidence="3">The sequence shown here is derived from an EMBL/GenBank/DDBJ whole genome shotgun (WGS) entry which is preliminary data.</text>
</comment>
<evidence type="ECO:0000313" key="3">
    <source>
        <dbReference type="EMBL" id="HIT76963.1"/>
    </source>
</evidence>
<organism evidence="3 4">
    <name type="scientific">Candidatus Avipropionibacterium avicola</name>
    <dbReference type="NCBI Taxonomy" id="2840701"/>
    <lineage>
        <taxon>Bacteria</taxon>
        <taxon>Bacillati</taxon>
        <taxon>Actinomycetota</taxon>
        <taxon>Actinomycetes</taxon>
        <taxon>Propionibacteriales</taxon>
        <taxon>Propionibacteriaceae</taxon>
        <taxon>Propionibacteriaceae incertae sedis</taxon>
        <taxon>Candidatus Avipropionibacterium</taxon>
    </lineage>
</organism>
<keyword evidence="1" id="KW-0472">Membrane</keyword>
<dbReference type="PANTHER" id="PTHR37938:SF1">
    <property type="entry name" value="BLL0215 PROTEIN"/>
    <property type="match status" value="1"/>
</dbReference>
<keyword evidence="1" id="KW-0812">Transmembrane</keyword>
<reference evidence="3" key="2">
    <citation type="journal article" date="2021" name="PeerJ">
        <title>Extensive microbial diversity within the chicken gut microbiome revealed by metagenomics and culture.</title>
        <authorList>
            <person name="Gilroy R."/>
            <person name="Ravi A."/>
            <person name="Getino M."/>
            <person name="Pursley I."/>
            <person name="Horton D.L."/>
            <person name="Alikhan N.F."/>
            <person name="Baker D."/>
            <person name="Gharbi K."/>
            <person name="Hall N."/>
            <person name="Watson M."/>
            <person name="Adriaenssens E.M."/>
            <person name="Foster-Nyarko E."/>
            <person name="Jarju S."/>
            <person name="Secka A."/>
            <person name="Antonio M."/>
            <person name="Oren A."/>
            <person name="Chaudhuri R.R."/>
            <person name="La Ragione R."/>
            <person name="Hildebrand F."/>
            <person name="Pallen M.J."/>
        </authorList>
    </citation>
    <scope>NUCLEOTIDE SEQUENCE</scope>
    <source>
        <strain evidence="3">ChiGjej1B1-24693</strain>
    </source>
</reference>
<dbReference type="Proteomes" id="UP000886842">
    <property type="component" value="Unassembled WGS sequence"/>
</dbReference>
<gene>
    <name evidence="3" type="ORF">IAA98_15405</name>
</gene>
<name>A0A9D1H1P0_9ACTN</name>
<keyword evidence="1" id="KW-1133">Transmembrane helix</keyword>
<reference evidence="3" key="1">
    <citation type="submission" date="2020-10" db="EMBL/GenBank/DDBJ databases">
        <authorList>
            <person name="Gilroy R."/>
        </authorList>
    </citation>
    <scope>NUCLEOTIDE SEQUENCE</scope>
    <source>
        <strain evidence="3">ChiGjej1B1-24693</strain>
    </source>
</reference>
<dbReference type="PANTHER" id="PTHR37938">
    <property type="entry name" value="BLL0215 PROTEIN"/>
    <property type="match status" value="1"/>
</dbReference>
<protein>
    <submittedName>
        <fullName evidence="3">PH domain-containing protein</fullName>
    </submittedName>
</protein>
<evidence type="ECO:0000313" key="4">
    <source>
        <dbReference type="Proteomes" id="UP000886842"/>
    </source>
</evidence>
<feature type="domain" description="YdbS-like PH" evidence="2">
    <location>
        <begin position="78"/>
        <end position="145"/>
    </location>
</feature>
<dbReference type="EMBL" id="DVLP01000446">
    <property type="protein sequence ID" value="HIT76963.1"/>
    <property type="molecule type" value="Genomic_DNA"/>
</dbReference>